<protein>
    <submittedName>
        <fullName evidence="2">Uncharacterized protein</fullName>
    </submittedName>
</protein>
<organism evidence="2 3">
    <name type="scientific">Botryosphaeria dothidea</name>
    <dbReference type="NCBI Taxonomy" id="55169"/>
    <lineage>
        <taxon>Eukaryota</taxon>
        <taxon>Fungi</taxon>
        <taxon>Dikarya</taxon>
        <taxon>Ascomycota</taxon>
        <taxon>Pezizomycotina</taxon>
        <taxon>Dothideomycetes</taxon>
        <taxon>Dothideomycetes incertae sedis</taxon>
        <taxon>Botryosphaeriales</taxon>
        <taxon>Botryosphaeriaceae</taxon>
        <taxon>Botryosphaeria</taxon>
    </lineage>
</organism>
<gene>
    <name evidence="2" type="ORF">GTA08_BOTSDO08207</name>
</gene>
<feature type="region of interest" description="Disordered" evidence="1">
    <location>
        <begin position="1"/>
        <end position="67"/>
    </location>
</feature>
<proteinExistence type="predicted"/>
<evidence type="ECO:0000256" key="1">
    <source>
        <dbReference type="SAM" id="MobiDB-lite"/>
    </source>
</evidence>
<accession>A0A8H4MYH3</accession>
<dbReference type="OrthoDB" id="3941655at2759"/>
<feature type="compositionally biased region" description="Basic residues" evidence="1">
    <location>
        <begin position="51"/>
        <end position="67"/>
    </location>
</feature>
<dbReference type="Proteomes" id="UP000572817">
    <property type="component" value="Unassembled WGS sequence"/>
</dbReference>
<dbReference type="EMBL" id="WWBZ02000051">
    <property type="protein sequence ID" value="KAF4303819.1"/>
    <property type="molecule type" value="Genomic_DNA"/>
</dbReference>
<comment type="caution">
    <text evidence="2">The sequence shown here is derived from an EMBL/GenBank/DDBJ whole genome shotgun (WGS) entry which is preliminary data.</text>
</comment>
<keyword evidence="3" id="KW-1185">Reference proteome</keyword>
<evidence type="ECO:0000313" key="3">
    <source>
        <dbReference type="Proteomes" id="UP000572817"/>
    </source>
</evidence>
<dbReference type="AlphaFoldDB" id="A0A8H4MYH3"/>
<name>A0A8H4MYH3_9PEZI</name>
<reference evidence="2" key="1">
    <citation type="submission" date="2020-04" db="EMBL/GenBank/DDBJ databases">
        <title>Genome Assembly and Annotation of Botryosphaeria dothidea sdau 11-99, a Latent Pathogen of Apple Fruit Ring Rot in China.</title>
        <authorList>
            <person name="Yu C."/>
            <person name="Diao Y."/>
            <person name="Lu Q."/>
            <person name="Zhao J."/>
            <person name="Cui S."/>
            <person name="Peng C."/>
            <person name="He B."/>
            <person name="Liu H."/>
        </authorList>
    </citation>
    <scope>NUCLEOTIDE SEQUENCE [LARGE SCALE GENOMIC DNA]</scope>
    <source>
        <strain evidence="2">Sdau11-99</strain>
    </source>
</reference>
<sequence>MSSPPRGIVSSPVVPSSRAERLDEEASPFEPQQQQPQDEHQQDSNPTSHHPSNHQPRRQQNHYPGRHKKRAKWYPNIDHGKSNMASIDTIISREQILANARVLYPGLLLDVVTTINQPTGECFAYLISPSHVNQPYAPFVNIMKWDKGFAMHQATTWLQHHINTTLHGQLRNLVQVPWQMHVQIWGAPAPSKDAHHLCSTHSLSTCLFSFQTLPNPLSITPNMPRLIPISERPIRFLEDAWPFFSEDELEKTHEVEGAADLHLGRHMSHNGSTTHVRMNTTPIGRSMTPYYIATLWFKQDDGTWVCELLTSRLRRTKLQALSGLEREDVYDAQISIDAHRRRHWAGWFLTAGVLATRFNTEEQVIDFGTVRMTRGLPALVRRLKRHVEKVAEDLSEEFGA</sequence>
<evidence type="ECO:0000313" key="2">
    <source>
        <dbReference type="EMBL" id="KAF4303819.1"/>
    </source>
</evidence>